<dbReference type="Gene3D" id="1.10.287.3980">
    <property type="match status" value="1"/>
</dbReference>
<dbReference type="AlphaFoldDB" id="A0A085NG43"/>
<evidence type="ECO:0000313" key="1">
    <source>
        <dbReference type="EMBL" id="KFD68439.1"/>
    </source>
</evidence>
<organism evidence="1">
    <name type="scientific">Trichuris suis</name>
    <name type="common">pig whipworm</name>
    <dbReference type="NCBI Taxonomy" id="68888"/>
    <lineage>
        <taxon>Eukaryota</taxon>
        <taxon>Metazoa</taxon>
        <taxon>Ecdysozoa</taxon>
        <taxon>Nematoda</taxon>
        <taxon>Enoplea</taxon>
        <taxon>Dorylaimia</taxon>
        <taxon>Trichinellida</taxon>
        <taxon>Trichuridae</taxon>
        <taxon>Trichuris</taxon>
    </lineage>
</organism>
<accession>A0A085NG43</accession>
<protein>
    <recommendedName>
        <fullName evidence="2">39S ribosomal protein L34, mitochondrial</fullName>
    </recommendedName>
</protein>
<dbReference type="EMBL" id="KL367505">
    <property type="protein sequence ID" value="KFD68439.1"/>
    <property type="molecule type" value="Genomic_DNA"/>
</dbReference>
<proteinExistence type="predicted"/>
<reference evidence="1" key="1">
    <citation type="journal article" date="2014" name="Nat. Genet.">
        <title>Genome and transcriptome of the porcine whipworm Trichuris suis.</title>
        <authorList>
            <person name="Jex A.R."/>
            <person name="Nejsum P."/>
            <person name="Schwarz E.M."/>
            <person name="Hu L."/>
            <person name="Young N.D."/>
            <person name="Hall R.S."/>
            <person name="Korhonen P.K."/>
            <person name="Liao S."/>
            <person name="Thamsborg S."/>
            <person name="Xia J."/>
            <person name="Xu P."/>
            <person name="Wang S."/>
            <person name="Scheerlinck J.P."/>
            <person name="Hofmann A."/>
            <person name="Sternberg P.W."/>
            <person name="Wang J."/>
            <person name="Gasser R.B."/>
        </authorList>
    </citation>
    <scope>NUCLEOTIDE SEQUENCE [LARGE SCALE GENOMIC DNA]</scope>
    <source>
        <strain evidence="1">DCEP-RM93F</strain>
    </source>
</reference>
<dbReference type="Proteomes" id="UP000030758">
    <property type="component" value="Unassembled WGS sequence"/>
</dbReference>
<evidence type="ECO:0008006" key="2">
    <source>
        <dbReference type="Google" id="ProtNLM"/>
    </source>
</evidence>
<sequence length="100" mass="11605">MFAPYFAVVLADIFDMLPFGAPSNFLGRATQLVTISLRFNRKFKKFSFKKEMAKFGINVRMATPSGRRIIMRRLLKEKKFIGWGHDPFDKTEGKPLNYPL</sequence>
<name>A0A085NG43_9BILA</name>
<gene>
    <name evidence="1" type="ORF">M514_04146</name>
</gene>